<feature type="region of interest" description="Disordered" evidence="1">
    <location>
        <begin position="723"/>
        <end position="775"/>
    </location>
</feature>
<dbReference type="AlphaFoldDB" id="A0A846MS44"/>
<evidence type="ECO:0000256" key="1">
    <source>
        <dbReference type="SAM" id="MobiDB-lite"/>
    </source>
</evidence>
<evidence type="ECO:0000256" key="2">
    <source>
        <dbReference type="SAM" id="Phobius"/>
    </source>
</evidence>
<accession>A0A846MS44</accession>
<feature type="compositionally biased region" description="Low complexity" evidence="1">
    <location>
        <begin position="760"/>
        <end position="775"/>
    </location>
</feature>
<feature type="region of interest" description="Disordered" evidence="1">
    <location>
        <begin position="1028"/>
        <end position="1061"/>
    </location>
</feature>
<evidence type="ECO:0000313" key="4">
    <source>
        <dbReference type="Proteomes" id="UP000537126"/>
    </source>
</evidence>
<evidence type="ECO:0000313" key="3">
    <source>
        <dbReference type="EMBL" id="NIK74414.1"/>
    </source>
</evidence>
<feature type="transmembrane region" description="Helical" evidence="2">
    <location>
        <begin position="20"/>
        <end position="41"/>
    </location>
</feature>
<dbReference type="Proteomes" id="UP000537126">
    <property type="component" value="Unassembled WGS sequence"/>
</dbReference>
<feature type="region of interest" description="Disordered" evidence="1">
    <location>
        <begin position="913"/>
        <end position="951"/>
    </location>
</feature>
<keyword evidence="2" id="KW-0812">Transmembrane</keyword>
<feature type="transmembrane region" description="Helical" evidence="2">
    <location>
        <begin position="153"/>
        <end position="173"/>
    </location>
</feature>
<feature type="compositionally biased region" description="Polar residues" evidence="1">
    <location>
        <begin position="924"/>
        <end position="934"/>
    </location>
</feature>
<dbReference type="RefSeq" id="WP_166920052.1">
    <property type="nucleotide sequence ID" value="NZ_JAASRN010000002.1"/>
</dbReference>
<feature type="compositionally biased region" description="Low complexity" evidence="1">
    <location>
        <begin position="935"/>
        <end position="951"/>
    </location>
</feature>
<name>A0A846MS44_9BACT</name>
<protein>
    <recommendedName>
        <fullName evidence="5">DUF4175 family protein</fullName>
    </recommendedName>
</protein>
<feature type="region of interest" description="Disordered" evidence="1">
    <location>
        <begin position="505"/>
        <end position="526"/>
    </location>
</feature>
<sequence length="1097" mass="128812">MLRVDERLRQFKKKYYLYQALRGVLLSLLLTVSFYLLFAVLEYFGHFHSSVRALFFFGLLFTMSGTLLYYVLRPLGAYAGLYSLMSDEAAARYIGSEIPEISDKLLNALQLKRQLNSDDSLLLAAIEQKEAQIAGISLRKALPIEETKKTARYAMIPLLILIALFIGIPSLLLESSQRIIQYKKHFPKPAPFRFSLADERLSVFRGEDLPLVVQTEGKVIPSEMYVVLDQSTLIPMQEIEEGRFAVTLPSVQKRHRLFFQSGEYTSQEYEIQLKEKPFLLGVELEVNYPAYTGKSREVFRNATNLLLPTGSQITWLIQSKYAQKVSVFFLPDSVETEAHQESDNDLKVVKKKLIKSTNYQLLLYSIDTTLHSSTYRIDVIPDLPPVLEVQNFEDTLSYRLVGIAGTARDDYGISRVAFAYRILRGGNKQIDAFKMQNIPINTTNNYARLLHELDLSPLKLQPGDVLEYFVQVWDNNQVTGAQSARSPLYRFTIPAAETIEKEIKEESRHSEEKMRGALQKEKELNEEIRRTEERMRLKKQFDFSDRKQIEQIIEKRKNVEQEIEQLQNEFQKLQDKMERFEQPSTELIEKMQELQKLMNELLDEETKKLYDELQQLLNKMMQDPELLKKLQEIKQNEQELEKSLERTLELFKQLQFEQQLEKSLQKLNELIQKQEELQKQTQESKSKDQKKLEELKQQQEEIQQEFQDLEEELEELQEMNEKLERPHAIPNMQKEKEQTKKAIEESIQQLKQEKPKQAGEQQKNAQEQMQKMQQKLQQLAQSMKEKQMQENIQTLRHILDNLLQLSFEQEQLIEDSRKINTQDPRYVELIQRQYKIQQSSQIVKDSLWALANRVFQLQSFIMEEVGEMEKALEKSLLLLKERKMRDASIYQQQGMTRINNLALMLSDLLKQMQNPASDGAGRPQKNQKNTPSMSELQKQLNQQIQQLKEGQQQGRQLSEQLAKLAAQQELLRRKIEELQKNGELSPEQKQMLEEIKQEMEKTEKDLINKNINQETLRRQKEIETRLLEAEKSLRERGEDDKRKGETATPKERKELPAPLREYLKKQQEQLELIQSVPPTMTPYFKQRSDEYLKQIKP</sequence>
<keyword evidence="2" id="KW-1133">Transmembrane helix</keyword>
<dbReference type="EMBL" id="JAASRN010000002">
    <property type="protein sequence ID" value="NIK74414.1"/>
    <property type="molecule type" value="Genomic_DNA"/>
</dbReference>
<feature type="region of interest" description="Disordered" evidence="1">
    <location>
        <begin position="679"/>
        <end position="701"/>
    </location>
</feature>
<reference evidence="3 4" key="1">
    <citation type="submission" date="2020-03" db="EMBL/GenBank/DDBJ databases">
        <title>Genomic Encyclopedia of Type Strains, Phase IV (KMG-IV): sequencing the most valuable type-strain genomes for metagenomic binning, comparative biology and taxonomic classification.</title>
        <authorList>
            <person name="Goeker M."/>
        </authorList>
    </citation>
    <scope>NUCLEOTIDE SEQUENCE [LARGE SCALE GENOMIC DNA]</scope>
    <source>
        <strain evidence="3 4">DSM 5718</strain>
    </source>
</reference>
<feature type="compositionally biased region" description="Basic and acidic residues" evidence="1">
    <location>
        <begin position="679"/>
        <end position="699"/>
    </location>
</feature>
<feature type="transmembrane region" description="Helical" evidence="2">
    <location>
        <begin position="53"/>
        <end position="72"/>
    </location>
</feature>
<evidence type="ECO:0008006" key="5">
    <source>
        <dbReference type="Google" id="ProtNLM"/>
    </source>
</evidence>
<comment type="caution">
    <text evidence="3">The sequence shown here is derived from an EMBL/GenBank/DDBJ whole genome shotgun (WGS) entry which is preliminary data.</text>
</comment>
<gene>
    <name evidence="3" type="ORF">FHS56_001927</name>
</gene>
<keyword evidence="4" id="KW-1185">Reference proteome</keyword>
<keyword evidence="2" id="KW-0472">Membrane</keyword>
<proteinExistence type="predicted"/>
<organism evidence="3 4">
    <name type="scientific">Thermonema lapsum</name>
    <dbReference type="NCBI Taxonomy" id="28195"/>
    <lineage>
        <taxon>Bacteria</taxon>
        <taxon>Pseudomonadati</taxon>
        <taxon>Bacteroidota</taxon>
        <taxon>Cytophagia</taxon>
        <taxon>Cytophagales</taxon>
        <taxon>Thermonemataceae</taxon>
        <taxon>Thermonema</taxon>
    </lineage>
</organism>
<feature type="compositionally biased region" description="Basic and acidic residues" evidence="1">
    <location>
        <begin position="723"/>
        <end position="744"/>
    </location>
</feature>